<dbReference type="Proteomes" id="UP001392437">
    <property type="component" value="Unassembled WGS sequence"/>
</dbReference>
<evidence type="ECO:0000313" key="2">
    <source>
        <dbReference type="Proteomes" id="UP001392437"/>
    </source>
</evidence>
<reference evidence="1 2" key="1">
    <citation type="submission" date="2023-01" db="EMBL/GenBank/DDBJ databases">
        <title>Analysis of 21 Apiospora genomes using comparative genomics revels a genus with tremendous synthesis potential of carbohydrate active enzymes and secondary metabolites.</title>
        <authorList>
            <person name="Sorensen T."/>
        </authorList>
    </citation>
    <scope>NUCLEOTIDE SEQUENCE [LARGE SCALE GENOMIC DNA]</scope>
    <source>
        <strain evidence="1 2">CBS 117206</strain>
    </source>
</reference>
<evidence type="ECO:0000313" key="1">
    <source>
        <dbReference type="EMBL" id="KAK8092768.1"/>
    </source>
</evidence>
<dbReference type="AlphaFoldDB" id="A0AAW0QE38"/>
<proteinExistence type="predicted"/>
<accession>A0AAW0QE38</accession>
<keyword evidence="2" id="KW-1185">Reference proteome</keyword>
<name>A0AAW0QE38_9PEZI</name>
<dbReference type="EMBL" id="JAQQWP010000012">
    <property type="protein sequence ID" value="KAK8092768.1"/>
    <property type="molecule type" value="Genomic_DNA"/>
</dbReference>
<gene>
    <name evidence="1" type="ORF">PG999_014355</name>
</gene>
<sequence length="97" mass="11444">MERWFQIWDVLFPGFERPASPYMNGSLFAMRSHVLVHRYLHTEGRGWALINEEFPTGGNPEFLRELHRMITDAFERYVVFVGEQEERSNDNDRAAAP</sequence>
<organism evidence="1 2">
    <name type="scientific">Apiospora kogelbergensis</name>
    <dbReference type="NCBI Taxonomy" id="1337665"/>
    <lineage>
        <taxon>Eukaryota</taxon>
        <taxon>Fungi</taxon>
        <taxon>Dikarya</taxon>
        <taxon>Ascomycota</taxon>
        <taxon>Pezizomycotina</taxon>
        <taxon>Sordariomycetes</taxon>
        <taxon>Xylariomycetidae</taxon>
        <taxon>Amphisphaeriales</taxon>
        <taxon>Apiosporaceae</taxon>
        <taxon>Apiospora</taxon>
    </lineage>
</organism>
<comment type="caution">
    <text evidence="1">The sequence shown here is derived from an EMBL/GenBank/DDBJ whole genome shotgun (WGS) entry which is preliminary data.</text>
</comment>
<protein>
    <submittedName>
        <fullName evidence="1">Uncharacterized protein</fullName>
    </submittedName>
</protein>